<dbReference type="Proteomes" id="UP000027138">
    <property type="component" value="Unassembled WGS sequence"/>
</dbReference>
<gene>
    <name evidence="1" type="ORF">JCGZ_24200</name>
</gene>
<dbReference type="AlphaFoldDB" id="A0A067LGJ9"/>
<reference evidence="1 2" key="1">
    <citation type="journal article" date="2014" name="PLoS ONE">
        <title>Global Analysis of Gene Expression Profiles in Physic Nut (Jatropha curcas L.) Seedlings Exposed to Salt Stress.</title>
        <authorList>
            <person name="Zhang L."/>
            <person name="Zhang C."/>
            <person name="Wu P."/>
            <person name="Chen Y."/>
            <person name="Li M."/>
            <person name="Jiang H."/>
            <person name="Wu G."/>
        </authorList>
    </citation>
    <scope>NUCLEOTIDE SEQUENCE [LARGE SCALE GENOMIC DNA]</scope>
    <source>
        <strain evidence="2">cv. GZQX0401</strain>
        <tissue evidence="1">Young leaves</tissue>
    </source>
</reference>
<evidence type="ECO:0000313" key="1">
    <source>
        <dbReference type="EMBL" id="KDP43279.1"/>
    </source>
</evidence>
<accession>A0A067LGJ9</accession>
<proteinExistence type="predicted"/>
<organism evidence="1 2">
    <name type="scientific">Jatropha curcas</name>
    <name type="common">Barbados nut</name>
    <dbReference type="NCBI Taxonomy" id="180498"/>
    <lineage>
        <taxon>Eukaryota</taxon>
        <taxon>Viridiplantae</taxon>
        <taxon>Streptophyta</taxon>
        <taxon>Embryophyta</taxon>
        <taxon>Tracheophyta</taxon>
        <taxon>Spermatophyta</taxon>
        <taxon>Magnoliopsida</taxon>
        <taxon>eudicotyledons</taxon>
        <taxon>Gunneridae</taxon>
        <taxon>Pentapetalae</taxon>
        <taxon>rosids</taxon>
        <taxon>fabids</taxon>
        <taxon>Malpighiales</taxon>
        <taxon>Euphorbiaceae</taxon>
        <taxon>Crotonoideae</taxon>
        <taxon>Jatropheae</taxon>
        <taxon>Jatropha</taxon>
    </lineage>
</organism>
<name>A0A067LGJ9_JATCU</name>
<dbReference type="EMBL" id="KK914276">
    <property type="protein sequence ID" value="KDP43279.1"/>
    <property type="molecule type" value="Genomic_DNA"/>
</dbReference>
<sequence length="105" mass="11734">MQLRCSKEKEPQLACGHCANQKRRRRGREAAMKLQRAQGDVGVGRLGRRLELREKAGLPLETGERKGEAGAAAARGRRRGGAALVWWSEKRKEERGRVRSALKMG</sequence>
<evidence type="ECO:0000313" key="2">
    <source>
        <dbReference type="Proteomes" id="UP000027138"/>
    </source>
</evidence>
<keyword evidence="2" id="KW-1185">Reference proteome</keyword>
<protein>
    <submittedName>
        <fullName evidence="1">Uncharacterized protein</fullName>
    </submittedName>
</protein>